<keyword evidence="2" id="KW-0812">Transmembrane</keyword>
<gene>
    <name evidence="3" type="ORF">CHYS00102_LOCUS14269</name>
</gene>
<keyword evidence="2" id="KW-1133">Transmembrane helix</keyword>
<dbReference type="EMBL" id="HBFR01019798">
    <property type="protein sequence ID" value="CAD8887071.1"/>
    <property type="molecule type" value="Transcribed_RNA"/>
</dbReference>
<organism evidence="3">
    <name type="scientific">Corethron hystrix</name>
    <dbReference type="NCBI Taxonomy" id="216773"/>
    <lineage>
        <taxon>Eukaryota</taxon>
        <taxon>Sar</taxon>
        <taxon>Stramenopiles</taxon>
        <taxon>Ochrophyta</taxon>
        <taxon>Bacillariophyta</taxon>
        <taxon>Coscinodiscophyceae</taxon>
        <taxon>Corethrophycidae</taxon>
        <taxon>Corethrales</taxon>
        <taxon>Corethraceae</taxon>
        <taxon>Corethron</taxon>
    </lineage>
</organism>
<reference evidence="3" key="1">
    <citation type="submission" date="2021-01" db="EMBL/GenBank/DDBJ databases">
        <authorList>
            <person name="Corre E."/>
            <person name="Pelletier E."/>
            <person name="Niang G."/>
            <person name="Scheremetjew M."/>
            <person name="Finn R."/>
            <person name="Kale V."/>
            <person name="Holt S."/>
            <person name="Cochrane G."/>
            <person name="Meng A."/>
            <person name="Brown T."/>
            <person name="Cohen L."/>
        </authorList>
    </citation>
    <scope>NUCLEOTIDE SEQUENCE</scope>
    <source>
        <strain evidence="3">308</strain>
    </source>
</reference>
<evidence type="ECO:0000256" key="2">
    <source>
        <dbReference type="SAM" id="Phobius"/>
    </source>
</evidence>
<dbReference type="AlphaFoldDB" id="A0A7S1FTG3"/>
<keyword evidence="2" id="KW-0472">Membrane</keyword>
<protein>
    <submittedName>
        <fullName evidence="3">Uncharacterized protein</fullName>
    </submittedName>
</protein>
<sequence>MFEAATSTHRNASPPRLTERSKSRMSALMGTWTADATMKTNIGDNRVSYYAIIHFACDPLRDLQCEMDGCDPMENRVCIPVEKGGVYDDTRCGDMAEDVVISPDVAVYFYFGVNIHAGAPFHIDHISSTGGWVGPISMVLAQDTNTTSIELDPHQLAEAIDRTLAKTADTDDEQVVADRYVSRYVNSPYSPLLRMPKDCDLMGPHDFDKMLGRSALDSSISSQVTHPIGGDVDIYEDNLSTCDNGDAQPVLPQVRFTFTDGDEKADENLIVELDYRLFTYVKPGTIMETMLPSIEKKGFPVRGPYCYRNILSGWTFDLAYDSTEGSEYISLVKGCVDDLPCLPGAFETCTTCTNTTIHQKTESTIINVSGVMQLGIAVTVLSVLLLLVSYKAHKFHSEIAKIRKLEKEYLESRNHSYRLLEIEDSEGQSDGYTPSNTASAASAAAAVTTFLDEQESEAQPVTRTTSI</sequence>
<name>A0A7S1FTG3_9STRA</name>
<feature type="transmembrane region" description="Helical" evidence="2">
    <location>
        <begin position="365"/>
        <end position="388"/>
    </location>
</feature>
<feature type="compositionally biased region" description="Polar residues" evidence="1">
    <location>
        <begin position="1"/>
        <end position="11"/>
    </location>
</feature>
<accession>A0A7S1FTG3</accession>
<proteinExistence type="predicted"/>
<feature type="region of interest" description="Disordered" evidence="1">
    <location>
        <begin position="1"/>
        <end position="23"/>
    </location>
</feature>
<evidence type="ECO:0000256" key="1">
    <source>
        <dbReference type="SAM" id="MobiDB-lite"/>
    </source>
</evidence>
<evidence type="ECO:0000313" key="3">
    <source>
        <dbReference type="EMBL" id="CAD8887071.1"/>
    </source>
</evidence>